<dbReference type="PANTHER" id="PTHR43777">
    <property type="entry name" value="MOLYBDENUM COFACTOR CYTIDYLYLTRANSFERASE"/>
    <property type="match status" value="1"/>
</dbReference>
<dbReference type="InterPro" id="IPR025877">
    <property type="entry name" value="MobA-like_NTP_Trfase"/>
</dbReference>
<reference evidence="2 3" key="1">
    <citation type="submission" date="2018-03" db="EMBL/GenBank/DDBJ databases">
        <title>Adhaeribacter sp. HMF7605 Genome sequencing and assembly.</title>
        <authorList>
            <person name="Kang H."/>
            <person name="Kang J."/>
            <person name="Cha I."/>
            <person name="Kim H."/>
            <person name="Joh K."/>
        </authorList>
    </citation>
    <scope>NUCLEOTIDE SEQUENCE [LARGE SCALE GENOMIC DNA]</scope>
    <source>
        <strain evidence="2 3">HMF7605</strain>
    </source>
</reference>
<dbReference type="EMBL" id="PYFT01000001">
    <property type="protein sequence ID" value="PSR54617.1"/>
    <property type="molecule type" value="Genomic_DNA"/>
</dbReference>
<sequence>MATTGLVLLAAGASVRLGRPKQNLNFQGQTLLQHAVQVAQQSGSNPIMVVLGAQADSLRAQLNFLDIHIHIVENNEWEEGMSASIRHGLAALLKVAPLVENVILMLCDQPFVSSQLLQELITHKENSSQQIIACTYQDTVGTPVLFNKQFFPELLALYGNQGAKKLLYQHSKAVTTIPFKLGSFDIDTVADYTALQHYLSGDSKNPETLLED</sequence>
<evidence type="ECO:0000259" key="1">
    <source>
        <dbReference type="Pfam" id="PF12804"/>
    </source>
</evidence>
<dbReference type="OrthoDB" id="9779263at2"/>
<gene>
    <name evidence="2" type="ORF">AHMF7605_14425</name>
</gene>
<dbReference type="RefSeq" id="WP_106930442.1">
    <property type="nucleotide sequence ID" value="NZ_PYFT01000001.1"/>
</dbReference>
<dbReference type="SUPFAM" id="SSF53448">
    <property type="entry name" value="Nucleotide-diphospho-sugar transferases"/>
    <property type="match status" value="1"/>
</dbReference>
<evidence type="ECO:0000313" key="3">
    <source>
        <dbReference type="Proteomes" id="UP000240357"/>
    </source>
</evidence>
<dbReference type="Proteomes" id="UP000240357">
    <property type="component" value="Unassembled WGS sequence"/>
</dbReference>
<dbReference type="Pfam" id="PF12804">
    <property type="entry name" value="NTP_transf_3"/>
    <property type="match status" value="1"/>
</dbReference>
<name>A0A2T2YGH1_9BACT</name>
<keyword evidence="2" id="KW-0808">Transferase</keyword>
<organism evidence="2 3">
    <name type="scientific">Adhaeribacter arboris</name>
    <dbReference type="NCBI Taxonomy" id="2072846"/>
    <lineage>
        <taxon>Bacteria</taxon>
        <taxon>Pseudomonadati</taxon>
        <taxon>Bacteroidota</taxon>
        <taxon>Cytophagia</taxon>
        <taxon>Cytophagales</taxon>
        <taxon>Hymenobacteraceae</taxon>
        <taxon>Adhaeribacter</taxon>
    </lineage>
</organism>
<accession>A0A2T2YGH1</accession>
<dbReference type="Gene3D" id="3.90.550.10">
    <property type="entry name" value="Spore Coat Polysaccharide Biosynthesis Protein SpsA, Chain A"/>
    <property type="match status" value="1"/>
</dbReference>
<comment type="caution">
    <text evidence="2">The sequence shown here is derived from an EMBL/GenBank/DDBJ whole genome shotgun (WGS) entry which is preliminary data.</text>
</comment>
<dbReference type="GO" id="GO:0016779">
    <property type="term" value="F:nucleotidyltransferase activity"/>
    <property type="evidence" value="ECO:0007669"/>
    <property type="project" value="UniProtKB-ARBA"/>
</dbReference>
<dbReference type="AlphaFoldDB" id="A0A2T2YGH1"/>
<dbReference type="InterPro" id="IPR029044">
    <property type="entry name" value="Nucleotide-diphossugar_trans"/>
</dbReference>
<dbReference type="CDD" id="cd04182">
    <property type="entry name" value="GT_2_like_f"/>
    <property type="match status" value="1"/>
</dbReference>
<proteinExistence type="predicted"/>
<keyword evidence="3" id="KW-1185">Reference proteome</keyword>
<dbReference type="PANTHER" id="PTHR43777:SF1">
    <property type="entry name" value="MOLYBDENUM COFACTOR CYTIDYLYLTRANSFERASE"/>
    <property type="match status" value="1"/>
</dbReference>
<evidence type="ECO:0000313" key="2">
    <source>
        <dbReference type="EMBL" id="PSR54617.1"/>
    </source>
</evidence>
<protein>
    <submittedName>
        <fullName evidence="2">Nucleotidyltransferase family protein</fullName>
    </submittedName>
</protein>
<feature type="domain" description="MobA-like NTP transferase" evidence="1">
    <location>
        <begin position="7"/>
        <end position="171"/>
    </location>
</feature>